<gene>
    <name evidence="1" type="ORF">H8699_01105</name>
</gene>
<name>A0A926HME8_9FIRM</name>
<evidence type="ECO:0000313" key="2">
    <source>
        <dbReference type="Proteomes" id="UP000654279"/>
    </source>
</evidence>
<evidence type="ECO:0000313" key="1">
    <source>
        <dbReference type="EMBL" id="MBC8528036.1"/>
    </source>
</evidence>
<keyword evidence="2" id="KW-1185">Reference proteome</keyword>
<proteinExistence type="predicted"/>
<reference evidence="1" key="1">
    <citation type="submission" date="2020-08" db="EMBL/GenBank/DDBJ databases">
        <title>Genome public.</title>
        <authorList>
            <person name="Liu C."/>
            <person name="Sun Q."/>
        </authorList>
    </citation>
    <scope>NUCLEOTIDE SEQUENCE</scope>
    <source>
        <strain evidence="1">NSJ-44</strain>
    </source>
</reference>
<dbReference type="EMBL" id="JACRSO010000001">
    <property type="protein sequence ID" value="MBC8528036.1"/>
    <property type="molecule type" value="Genomic_DNA"/>
</dbReference>
<comment type="caution">
    <text evidence="1">The sequence shown here is derived from an EMBL/GenBank/DDBJ whole genome shotgun (WGS) entry which is preliminary data.</text>
</comment>
<protein>
    <submittedName>
        <fullName evidence="1">Uncharacterized protein</fullName>
    </submittedName>
</protein>
<dbReference type="AlphaFoldDB" id="A0A926HME8"/>
<sequence>MQCGCPHCGDLMAQVPKGMNSYCICPQCGHTCNACMGTGQSVRAPKVGKLQLSRELREYLEHEFDDEA</sequence>
<dbReference type="RefSeq" id="WP_147518245.1">
    <property type="nucleotide sequence ID" value="NZ_JACRSO010000001.1"/>
</dbReference>
<organism evidence="1 2">
    <name type="scientific">Luoshenia tenuis</name>
    <dbReference type="NCBI Taxonomy" id="2763654"/>
    <lineage>
        <taxon>Bacteria</taxon>
        <taxon>Bacillati</taxon>
        <taxon>Bacillota</taxon>
        <taxon>Clostridia</taxon>
        <taxon>Christensenellales</taxon>
        <taxon>Christensenellaceae</taxon>
        <taxon>Luoshenia</taxon>
    </lineage>
</organism>
<accession>A0A926HME8</accession>
<dbReference type="Proteomes" id="UP000654279">
    <property type="component" value="Unassembled WGS sequence"/>
</dbReference>